<comment type="caution">
    <text evidence="1">The sequence shown here is derived from an EMBL/GenBank/DDBJ whole genome shotgun (WGS) entry which is preliminary data.</text>
</comment>
<dbReference type="InterPro" id="IPR036388">
    <property type="entry name" value="WH-like_DNA-bd_sf"/>
</dbReference>
<accession>A0ABT3Q7I3</accession>
<protein>
    <recommendedName>
        <fullName evidence="3">Transposase</fullName>
    </recommendedName>
</protein>
<evidence type="ECO:0008006" key="3">
    <source>
        <dbReference type="Google" id="ProtNLM"/>
    </source>
</evidence>
<dbReference type="Gene3D" id="1.10.10.10">
    <property type="entry name" value="Winged helix-like DNA-binding domain superfamily/Winged helix DNA-binding domain"/>
    <property type="match status" value="1"/>
</dbReference>
<proteinExistence type="predicted"/>
<dbReference type="RefSeq" id="WP_166121563.1">
    <property type="nucleotide sequence ID" value="NZ_JAPIUX010000005.1"/>
</dbReference>
<reference evidence="1 2" key="1">
    <citation type="submission" date="2022-11" db="EMBL/GenBank/DDBJ databases">
        <title>Genome sequencing of Acetobacter type strain.</title>
        <authorList>
            <person name="Heo J."/>
            <person name="Lee D."/>
            <person name="Han B.-H."/>
            <person name="Hong S.-B."/>
            <person name="Kwon S.-W."/>
        </authorList>
    </citation>
    <scope>NUCLEOTIDE SEQUENCE [LARGE SCALE GENOMIC DNA]</scope>
    <source>
        <strain evidence="1 2">KACC 21251</strain>
    </source>
</reference>
<dbReference type="EMBL" id="JAPIUX010000005">
    <property type="protein sequence ID" value="MCX2561227.1"/>
    <property type="molecule type" value="Genomic_DNA"/>
</dbReference>
<organism evidence="1 2">
    <name type="scientific">Acetobacter farinalis</name>
    <dbReference type="NCBI Taxonomy" id="1260984"/>
    <lineage>
        <taxon>Bacteria</taxon>
        <taxon>Pseudomonadati</taxon>
        <taxon>Pseudomonadota</taxon>
        <taxon>Alphaproteobacteria</taxon>
        <taxon>Acetobacterales</taxon>
        <taxon>Acetobacteraceae</taxon>
        <taxon>Acetobacter</taxon>
    </lineage>
</organism>
<dbReference type="Proteomes" id="UP001526446">
    <property type="component" value="Unassembled WGS sequence"/>
</dbReference>
<keyword evidence="2" id="KW-1185">Reference proteome</keyword>
<gene>
    <name evidence="1" type="ORF">OQ252_07430</name>
</gene>
<evidence type="ECO:0000313" key="1">
    <source>
        <dbReference type="EMBL" id="MCX2561227.1"/>
    </source>
</evidence>
<sequence length="45" mass="5302">MNNKSKRFPPEFRDRAARMVLEEEKNHPSRWSAVMMIAPKLDISS</sequence>
<name>A0ABT3Q7I3_9PROT</name>
<evidence type="ECO:0000313" key="2">
    <source>
        <dbReference type="Proteomes" id="UP001526446"/>
    </source>
</evidence>